<proteinExistence type="predicted"/>
<dbReference type="InterPro" id="IPR013373">
    <property type="entry name" value="Flagellin/pilin_N_arc"/>
</dbReference>
<keyword evidence="1" id="KW-0472">Membrane</keyword>
<comment type="caution">
    <text evidence="3">The sequence shown here is derived from an EMBL/GenBank/DDBJ whole genome shotgun (WGS) entry which is preliminary data.</text>
</comment>
<sequence>MPPLHEDERATSPVVGAVLLLVVTVLVGAAVGAGVFLNKDTVNADVEIAVTGEEATVLWTEEGSATHLVVSTGNSLSNATIDSVNGTVRVPGDVGQASANTKIIVRAVNNETRRIIEERTVDLSDR</sequence>
<reference evidence="3 4" key="1">
    <citation type="journal article" date="2019" name="Int. J. Syst. Evol. Microbiol.">
        <title>The Global Catalogue of Microorganisms (GCM) 10K type strain sequencing project: providing services to taxonomists for standard genome sequencing and annotation.</title>
        <authorList>
            <consortium name="The Broad Institute Genomics Platform"/>
            <consortium name="The Broad Institute Genome Sequencing Center for Infectious Disease"/>
            <person name="Wu L."/>
            <person name="Ma J."/>
        </authorList>
    </citation>
    <scope>NUCLEOTIDE SEQUENCE [LARGE SCALE GENOMIC DNA]</scope>
    <source>
        <strain evidence="3 4">CGMCC 1.12562</strain>
    </source>
</reference>
<accession>A0ABD5NEK8</accession>
<protein>
    <submittedName>
        <fullName evidence="3">Archaellin/type IV pilin N-terminal domain-containing protein</fullName>
    </submittedName>
</protein>
<organism evidence="3 4">
    <name type="scientific">Halobacterium litoreum</name>
    <dbReference type="NCBI Taxonomy" id="2039234"/>
    <lineage>
        <taxon>Archaea</taxon>
        <taxon>Methanobacteriati</taxon>
        <taxon>Methanobacteriota</taxon>
        <taxon>Stenosarchaea group</taxon>
        <taxon>Halobacteria</taxon>
        <taxon>Halobacteriales</taxon>
        <taxon>Halobacteriaceae</taxon>
        <taxon>Halobacterium</taxon>
    </lineage>
</organism>
<dbReference type="AlphaFoldDB" id="A0ABD5NEK8"/>
<evidence type="ECO:0000256" key="1">
    <source>
        <dbReference type="SAM" id="Phobius"/>
    </source>
</evidence>
<evidence type="ECO:0000313" key="4">
    <source>
        <dbReference type="Proteomes" id="UP001595660"/>
    </source>
</evidence>
<dbReference type="RefSeq" id="WP_232571234.1">
    <property type="nucleotide sequence ID" value="NZ_CP089466.1"/>
</dbReference>
<dbReference type="NCBIfam" id="TIGR02537">
    <property type="entry name" value="arch_flag_Nterm"/>
    <property type="match status" value="1"/>
</dbReference>
<dbReference type="InterPro" id="IPR012859">
    <property type="entry name" value="Pilin_N_archaeal"/>
</dbReference>
<dbReference type="GeneID" id="69116426"/>
<name>A0ABD5NEK8_9EURY</name>
<gene>
    <name evidence="3" type="ORF">ACFOKC_07880</name>
</gene>
<keyword evidence="4" id="KW-1185">Reference proteome</keyword>
<dbReference type="Proteomes" id="UP001595660">
    <property type="component" value="Unassembled WGS sequence"/>
</dbReference>
<keyword evidence="1" id="KW-0812">Transmembrane</keyword>
<evidence type="ECO:0000259" key="2">
    <source>
        <dbReference type="Pfam" id="PF07790"/>
    </source>
</evidence>
<dbReference type="Pfam" id="PF07790">
    <property type="entry name" value="Pilin_N"/>
    <property type="match status" value="1"/>
</dbReference>
<feature type="transmembrane region" description="Helical" evidence="1">
    <location>
        <begin position="14"/>
        <end position="37"/>
    </location>
</feature>
<dbReference type="EMBL" id="JBHRWN010000002">
    <property type="protein sequence ID" value="MFC3477641.1"/>
    <property type="molecule type" value="Genomic_DNA"/>
</dbReference>
<keyword evidence="1" id="KW-1133">Transmembrane helix</keyword>
<feature type="domain" description="Archaeal Type IV pilin N-terminal" evidence="2">
    <location>
        <begin position="9"/>
        <end position="60"/>
    </location>
</feature>
<evidence type="ECO:0000313" key="3">
    <source>
        <dbReference type="EMBL" id="MFC3477641.1"/>
    </source>
</evidence>